<gene>
    <name evidence="2" type="ORF">ACFFGY_02025</name>
</gene>
<feature type="signal peptide" evidence="1">
    <location>
        <begin position="1"/>
        <end position="24"/>
    </location>
</feature>
<dbReference type="Proteomes" id="UP001589865">
    <property type="component" value="Unassembled WGS sequence"/>
</dbReference>
<evidence type="ECO:0000313" key="3">
    <source>
        <dbReference type="Proteomes" id="UP001589865"/>
    </source>
</evidence>
<accession>A0ABV6JQZ6</accession>
<comment type="caution">
    <text evidence="2">The sequence shown here is derived from an EMBL/GenBank/DDBJ whole genome shotgun (WGS) entry which is preliminary data.</text>
</comment>
<proteinExistence type="predicted"/>
<dbReference type="EMBL" id="JBHLUN010000002">
    <property type="protein sequence ID" value="MFC0407008.1"/>
    <property type="molecule type" value="Genomic_DNA"/>
</dbReference>
<evidence type="ECO:0008006" key="4">
    <source>
        <dbReference type="Google" id="ProtNLM"/>
    </source>
</evidence>
<organism evidence="2 3">
    <name type="scientific">Roseomonas elaeocarpi</name>
    <dbReference type="NCBI Taxonomy" id="907779"/>
    <lineage>
        <taxon>Bacteria</taxon>
        <taxon>Pseudomonadati</taxon>
        <taxon>Pseudomonadota</taxon>
        <taxon>Alphaproteobacteria</taxon>
        <taxon>Acetobacterales</taxon>
        <taxon>Roseomonadaceae</taxon>
        <taxon>Roseomonas</taxon>
    </lineage>
</organism>
<sequence length="57" mass="5873">MRRRHIAAFAFGAAVLVGSGTARAQDRQGAIVFAAAGVANAMKALGGSSRRFGLRVQ</sequence>
<evidence type="ECO:0000256" key="1">
    <source>
        <dbReference type="SAM" id="SignalP"/>
    </source>
</evidence>
<evidence type="ECO:0000313" key="2">
    <source>
        <dbReference type="EMBL" id="MFC0407008.1"/>
    </source>
</evidence>
<dbReference type="RefSeq" id="WP_377042699.1">
    <property type="nucleotide sequence ID" value="NZ_JBHLUN010000002.1"/>
</dbReference>
<reference evidence="2 3" key="1">
    <citation type="submission" date="2024-09" db="EMBL/GenBank/DDBJ databases">
        <authorList>
            <person name="Sun Q."/>
            <person name="Mori K."/>
        </authorList>
    </citation>
    <scope>NUCLEOTIDE SEQUENCE [LARGE SCALE GENOMIC DNA]</scope>
    <source>
        <strain evidence="2 3">TBRC 5777</strain>
    </source>
</reference>
<protein>
    <recommendedName>
        <fullName evidence="4">C4-dicarboxylate ABC transporter substrate-binding protein</fullName>
    </recommendedName>
</protein>
<name>A0ABV6JQZ6_9PROT</name>
<keyword evidence="1" id="KW-0732">Signal</keyword>
<feature type="chain" id="PRO_5045533723" description="C4-dicarboxylate ABC transporter substrate-binding protein" evidence="1">
    <location>
        <begin position="25"/>
        <end position="57"/>
    </location>
</feature>
<keyword evidence="3" id="KW-1185">Reference proteome</keyword>